<dbReference type="InterPro" id="IPR032577">
    <property type="entry name" value="DUF4920"/>
</dbReference>
<dbReference type="AlphaFoldDB" id="A0A501VVG2"/>
<accession>A0A501VVG2</accession>
<gene>
    <name evidence="2" type="ORF">FJM65_19640</name>
</gene>
<evidence type="ECO:0000256" key="1">
    <source>
        <dbReference type="SAM" id="SignalP"/>
    </source>
</evidence>
<feature type="signal peptide" evidence="1">
    <location>
        <begin position="1"/>
        <end position="18"/>
    </location>
</feature>
<evidence type="ECO:0000313" key="3">
    <source>
        <dbReference type="Proteomes" id="UP000316727"/>
    </source>
</evidence>
<protein>
    <submittedName>
        <fullName evidence="2">DUF4920 domain-containing protein</fullName>
    </submittedName>
</protein>
<keyword evidence="1" id="KW-0732">Signal</keyword>
<comment type="caution">
    <text evidence="2">The sequence shown here is derived from an EMBL/GenBank/DDBJ whole genome shotgun (WGS) entry which is preliminary data.</text>
</comment>
<dbReference type="Pfam" id="PF16267">
    <property type="entry name" value="DUF4920"/>
    <property type="match status" value="1"/>
</dbReference>
<keyword evidence="3" id="KW-1185">Reference proteome</keyword>
<dbReference type="Proteomes" id="UP000316727">
    <property type="component" value="Unassembled WGS sequence"/>
</dbReference>
<dbReference type="RefSeq" id="WP_140623792.1">
    <property type="nucleotide sequence ID" value="NZ_VFRQ01000016.1"/>
</dbReference>
<proteinExistence type="predicted"/>
<sequence length="166" mass="17834">MKKATLLLCLAAITFACNQHQPATQAEATSETQSAAPDSTFGASFAEENVLSATELVKAVAGQDSLQATVAAEIKESCQSKGCWMDVKLGDEGNMKVTFRDYGFFVPTQDLAGRQVVFTGTAKRELVSVEDLRHFAQDAGKSAEEIAAITEPREELRFVADGVILK</sequence>
<feature type="chain" id="PRO_5021297376" evidence="1">
    <location>
        <begin position="19"/>
        <end position="166"/>
    </location>
</feature>
<reference evidence="2 3" key="1">
    <citation type="submission" date="2019-06" db="EMBL/GenBank/DDBJ databases">
        <title>A novel bacterium of genus Pontibacter, isolated from marine sediment.</title>
        <authorList>
            <person name="Huang H."/>
            <person name="Mo K."/>
            <person name="Hu Y."/>
        </authorList>
    </citation>
    <scope>NUCLEOTIDE SEQUENCE [LARGE SCALE GENOMIC DNA]</scope>
    <source>
        <strain evidence="2 3">HB172049</strain>
    </source>
</reference>
<dbReference type="OrthoDB" id="129527at2"/>
<dbReference type="EMBL" id="VFRQ01000016">
    <property type="protein sequence ID" value="TPE41058.1"/>
    <property type="molecule type" value="Genomic_DNA"/>
</dbReference>
<evidence type="ECO:0000313" key="2">
    <source>
        <dbReference type="EMBL" id="TPE41058.1"/>
    </source>
</evidence>
<dbReference type="PROSITE" id="PS51257">
    <property type="entry name" value="PROKAR_LIPOPROTEIN"/>
    <property type="match status" value="1"/>
</dbReference>
<organism evidence="2 3">
    <name type="scientific">Pontibacter mangrovi</name>
    <dbReference type="NCBI Taxonomy" id="2589816"/>
    <lineage>
        <taxon>Bacteria</taxon>
        <taxon>Pseudomonadati</taxon>
        <taxon>Bacteroidota</taxon>
        <taxon>Cytophagia</taxon>
        <taxon>Cytophagales</taxon>
        <taxon>Hymenobacteraceae</taxon>
        <taxon>Pontibacter</taxon>
    </lineage>
</organism>
<name>A0A501VVG2_9BACT</name>